<reference evidence="2" key="1">
    <citation type="submission" date="2022-09" db="EMBL/GenBank/DDBJ databases">
        <title>Eubacterium sp. LFL-14 isolated from human feces.</title>
        <authorList>
            <person name="Liu F."/>
        </authorList>
    </citation>
    <scope>NUCLEOTIDE SEQUENCE</scope>
    <source>
        <strain evidence="2">LFL-14</strain>
    </source>
</reference>
<organism evidence="2 3">
    <name type="scientific">Eubacterium album</name>
    <dbReference type="NCBI Taxonomy" id="2978477"/>
    <lineage>
        <taxon>Bacteria</taxon>
        <taxon>Bacillati</taxon>
        <taxon>Bacillota</taxon>
        <taxon>Clostridia</taxon>
        <taxon>Eubacteriales</taxon>
        <taxon>Eubacteriaceae</taxon>
        <taxon>Eubacterium</taxon>
    </lineage>
</organism>
<accession>A0ABT2LWZ3</accession>
<evidence type="ECO:0000256" key="1">
    <source>
        <dbReference type="SAM" id="Phobius"/>
    </source>
</evidence>
<keyword evidence="3" id="KW-1185">Reference proteome</keyword>
<feature type="transmembrane region" description="Helical" evidence="1">
    <location>
        <begin position="72"/>
        <end position="95"/>
    </location>
</feature>
<evidence type="ECO:0000313" key="3">
    <source>
        <dbReference type="Proteomes" id="UP001431199"/>
    </source>
</evidence>
<keyword evidence="1" id="KW-1133">Transmembrane helix</keyword>
<gene>
    <name evidence="2" type="ORF">N5B56_01755</name>
</gene>
<keyword evidence="1" id="KW-0472">Membrane</keyword>
<dbReference type="RefSeq" id="WP_260978248.1">
    <property type="nucleotide sequence ID" value="NZ_JAODBU010000002.1"/>
</dbReference>
<dbReference type="EMBL" id="JAODBU010000002">
    <property type="protein sequence ID" value="MCT7397812.1"/>
    <property type="molecule type" value="Genomic_DNA"/>
</dbReference>
<feature type="transmembrane region" description="Helical" evidence="1">
    <location>
        <begin position="46"/>
        <end position="66"/>
    </location>
</feature>
<sequence>MKYTGKSENNVDVEINTYDDIEKITLESKYERAKIRLKRLNIKKSLYNFTELFIIGIMTACLYNLIFDSQQILFFMVMGIAFVYCILSAVIPKIIDRHFDAKEDKYLDDRLLTSIDLTQRMLSRADLSKNFEIKDNALVYYDKDIKDEENLKLFLFPNITSKWNENKYQINTIIDKERVKSYIEIKVPESVYEEIESNYDDTLNEIMEELKNVY</sequence>
<proteinExistence type="predicted"/>
<comment type="caution">
    <text evidence="2">The sequence shown here is derived from an EMBL/GenBank/DDBJ whole genome shotgun (WGS) entry which is preliminary data.</text>
</comment>
<evidence type="ECO:0000313" key="2">
    <source>
        <dbReference type="EMBL" id="MCT7397812.1"/>
    </source>
</evidence>
<dbReference type="Proteomes" id="UP001431199">
    <property type="component" value="Unassembled WGS sequence"/>
</dbReference>
<name>A0ABT2LWZ3_9FIRM</name>
<keyword evidence="1" id="KW-0812">Transmembrane</keyword>
<evidence type="ECO:0008006" key="4">
    <source>
        <dbReference type="Google" id="ProtNLM"/>
    </source>
</evidence>
<protein>
    <recommendedName>
        <fullName evidence="4">YcxB-like protein</fullName>
    </recommendedName>
</protein>